<protein>
    <recommendedName>
        <fullName evidence="2">DUF1985 domain-containing protein</fullName>
    </recommendedName>
</protein>
<accession>A0A8K0MPP4</accession>
<evidence type="ECO:0000256" key="1">
    <source>
        <dbReference type="SAM" id="MobiDB-lite"/>
    </source>
</evidence>
<reference evidence="3" key="1">
    <citation type="submission" date="2020-03" db="EMBL/GenBank/DDBJ databases">
        <title>A high-quality chromosome-level genome assembly of a woody plant with both climbing and erect habits, Rhamnella rubrinervis.</title>
        <authorList>
            <person name="Lu Z."/>
            <person name="Yang Y."/>
            <person name="Zhu X."/>
            <person name="Sun Y."/>
        </authorList>
    </citation>
    <scope>NUCLEOTIDE SEQUENCE</scope>
    <source>
        <strain evidence="3">BYM</strain>
        <tissue evidence="3">Leaf</tissue>
    </source>
</reference>
<evidence type="ECO:0000313" key="4">
    <source>
        <dbReference type="Proteomes" id="UP000796880"/>
    </source>
</evidence>
<name>A0A8K0MPP4_9ROSA</name>
<dbReference type="InterPro" id="IPR015410">
    <property type="entry name" value="DUF1985"/>
</dbReference>
<evidence type="ECO:0000259" key="2">
    <source>
        <dbReference type="Pfam" id="PF09331"/>
    </source>
</evidence>
<dbReference type="EMBL" id="VOIH02000002">
    <property type="protein sequence ID" value="KAF3454131.1"/>
    <property type="molecule type" value="Genomic_DNA"/>
</dbReference>
<feature type="compositionally biased region" description="Low complexity" evidence="1">
    <location>
        <begin position="312"/>
        <end position="326"/>
    </location>
</feature>
<dbReference type="AlphaFoldDB" id="A0A8K0MPP4"/>
<gene>
    <name evidence="3" type="ORF">FNV43_RR04578</name>
</gene>
<dbReference type="PANTHER" id="PTHR48449">
    <property type="entry name" value="DUF1985 DOMAIN-CONTAINING PROTEIN"/>
    <property type="match status" value="1"/>
</dbReference>
<feature type="domain" description="DUF1985" evidence="2">
    <location>
        <begin position="689"/>
        <end position="793"/>
    </location>
</feature>
<sequence length="975" mass="109086">MNLARGIGIPMRIDNSMLIGDYGHFARILVDMDLAEFVPEKAIIGNNCIEMDLYFKSFPDLCTSFHSVGNSVAKCKSVIGKAPPKVRPHSNEIENKPLDLTQAYKPKQPPSLHITSWADAFSDSDGEFDDYADDTIEDKWPPLQVRPRLERHVLYFSYLAYARKVLVCVLESGLLVRLVCHVSSCSLSHCLGDVVVNLKPTTDNEKQPSFANVVGREVQVVLTSSNQSLPTSKAVSNSTFICAPKLIDNQNVPTGKGNFISIRVNDAVYKERHLVGRYHMRRRWVPPIAKTSDKGKVESKPSSQIYKLKPPSSSHQLDSSQGQSSSLYVENPSEPQQKEVVTTVIDVLGSKVTTLVVVATGTVTMTSYTDHSVQETIVGKSVQNESSDLGDFNAIWGAHEKFGGGPPISSACTDFQHAVEATCLLPIDMQGTFFTWGRHGTRGVNVSEDATIRSHIMNHYISLFSADKTPLQGADAVDKFHPIMLENFRLKVVSKILADWLTGITSKIVSKNQAPSCQFPPENLSSPFHLLYADDMLLLCQIVNLDKSNVYFRSGVSHSRQAKILANFGINAGSLPFTYLGVPLLKEALLSFCATFPQLTMCIEEVVITMDRSDERVWVHSILGSISCRDVYLYLSTTATPSVCAKYLWKHFIPPACSVFSWRLLLRSLGVASYVPRAPQITNGAFKGCSGLEVTVVISSLEEVSLKAFYDTYFGGRKFPLNNYDILEVYTRTTCEDDEDIVKFVLLYHLEIVILSKERSTPVLIERVNMLDDIEYFLMYSWGTLSYHTTIKSIRSCLTIRLRGYKTIPSLAKAFGSNLRHLDAPNPLKDKLDVDVNTNKVHSVSDKTGAKKNDAMKRGRRYSLPSTYTPLLKHISNCLLHLQSVPLRVMHTVHILIPRVRAKLEGIYSDIRKKLACGRRKKRAAKTIETPYDCQSLHRKMIRTLPIFDSVTFDQYCPVANDMRISWTRVPMTKP</sequence>
<organism evidence="3 4">
    <name type="scientific">Rhamnella rubrinervis</name>
    <dbReference type="NCBI Taxonomy" id="2594499"/>
    <lineage>
        <taxon>Eukaryota</taxon>
        <taxon>Viridiplantae</taxon>
        <taxon>Streptophyta</taxon>
        <taxon>Embryophyta</taxon>
        <taxon>Tracheophyta</taxon>
        <taxon>Spermatophyta</taxon>
        <taxon>Magnoliopsida</taxon>
        <taxon>eudicotyledons</taxon>
        <taxon>Gunneridae</taxon>
        <taxon>Pentapetalae</taxon>
        <taxon>rosids</taxon>
        <taxon>fabids</taxon>
        <taxon>Rosales</taxon>
        <taxon>Rhamnaceae</taxon>
        <taxon>rhamnoid group</taxon>
        <taxon>Rhamneae</taxon>
        <taxon>Rhamnella</taxon>
    </lineage>
</organism>
<comment type="caution">
    <text evidence="3">The sequence shown here is derived from an EMBL/GenBank/DDBJ whole genome shotgun (WGS) entry which is preliminary data.</text>
</comment>
<feature type="region of interest" description="Disordered" evidence="1">
    <location>
        <begin position="289"/>
        <end position="334"/>
    </location>
</feature>
<dbReference type="OrthoDB" id="1301943at2759"/>
<evidence type="ECO:0000313" key="3">
    <source>
        <dbReference type="EMBL" id="KAF3454131.1"/>
    </source>
</evidence>
<dbReference type="PANTHER" id="PTHR48449:SF1">
    <property type="entry name" value="DUF1985 DOMAIN-CONTAINING PROTEIN"/>
    <property type="match status" value="1"/>
</dbReference>
<dbReference type="Pfam" id="PF09331">
    <property type="entry name" value="DUF1985"/>
    <property type="match status" value="1"/>
</dbReference>
<proteinExistence type="predicted"/>
<keyword evidence="4" id="KW-1185">Reference proteome</keyword>
<dbReference type="Proteomes" id="UP000796880">
    <property type="component" value="Unassembled WGS sequence"/>
</dbReference>